<keyword evidence="3" id="KW-1185">Reference proteome</keyword>
<feature type="domain" description="AB hydrolase-1" evidence="1">
    <location>
        <begin position="32"/>
        <end position="272"/>
    </location>
</feature>
<dbReference type="OrthoDB" id="9798888at2"/>
<dbReference type="AlphaFoldDB" id="A0A1C3UCS9"/>
<name>A0A1C3UCS9_9HYPH</name>
<accession>A0A1C3UCS9</accession>
<gene>
    <name evidence="2" type="ORF">GA0061100_1011281</name>
</gene>
<proteinExistence type="predicted"/>
<dbReference type="STRING" id="52131.GA0061100_1011281"/>
<organism evidence="2 3">
    <name type="scientific">Rhizobium hainanense</name>
    <dbReference type="NCBI Taxonomy" id="52131"/>
    <lineage>
        <taxon>Bacteria</taxon>
        <taxon>Pseudomonadati</taxon>
        <taxon>Pseudomonadota</taxon>
        <taxon>Alphaproteobacteria</taxon>
        <taxon>Hyphomicrobiales</taxon>
        <taxon>Rhizobiaceae</taxon>
        <taxon>Rhizobium/Agrobacterium group</taxon>
        <taxon>Rhizobium</taxon>
    </lineage>
</organism>
<dbReference type="PRINTS" id="PR00111">
    <property type="entry name" value="ABHYDROLASE"/>
</dbReference>
<dbReference type="PANTHER" id="PTHR43433:SF5">
    <property type="entry name" value="AB HYDROLASE-1 DOMAIN-CONTAINING PROTEIN"/>
    <property type="match status" value="1"/>
</dbReference>
<protein>
    <submittedName>
        <fullName evidence="2">Pimeloyl-ACP methyl ester carboxylesterase</fullName>
    </submittedName>
</protein>
<dbReference type="InterPro" id="IPR000073">
    <property type="entry name" value="AB_hydrolase_1"/>
</dbReference>
<dbReference type="InterPro" id="IPR050471">
    <property type="entry name" value="AB_hydrolase"/>
</dbReference>
<dbReference type="PANTHER" id="PTHR43433">
    <property type="entry name" value="HYDROLASE, ALPHA/BETA FOLD FAMILY PROTEIN"/>
    <property type="match status" value="1"/>
</dbReference>
<dbReference type="InterPro" id="IPR029058">
    <property type="entry name" value="AB_hydrolase_fold"/>
</dbReference>
<dbReference type="Pfam" id="PF00561">
    <property type="entry name" value="Abhydrolase_1"/>
    <property type="match status" value="1"/>
</dbReference>
<dbReference type="SUPFAM" id="SSF53474">
    <property type="entry name" value="alpha/beta-Hydrolases"/>
    <property type="match status" value="1"/>
</dbReference>
<dbReference type="Gene3D" id="3.40.50.1820">
    <property type="entry name" value="alpha/beta hydrolase"/>
    <property type="match status" value="1"/>
</dbReference>
<evidence type="ECO:0000313" key="2">
    <source>
        <dbReference type="EMBL" id="SCB13291.1"/>
    </source>
</evidence>
<reference evidence="3" key="1">
    <citation type="submission" date="2016-08" db="EMBL/GenBank/DDBJ databases">
        <authorList>
            <person name="Varghese N."/>
            <person name="Submissions Spin"/>
        </authorList>
    </citation>
    <scope>NUCLEOTIDE SEQUENCE [LARGE SCALE GENOMIC DNA]</scope>
    <source>
        <strain evidence="3">CCBAU 57015</strain>
    </source>
</reference>
<dbReference type="EMBL" id="FMAC01000001">
    <property type="protein sequence ID" value="SCB13291.1"/>
    <property type="molecule type" value="Genomic_DNA"/>
</dbReference>
<dbReference type="GO" id="GO:0046503">
    <property type="term" value="P:glycerolipid catabolic process"/>
    <property type="evidence" value="ECO:0007669"/>
    <property type="project" value="TreeGrafter"/>
</dbReference>
<sequence length="287" mass="31049">MEQAGKIAVTETSIEVKGVRLQTQAFGDPSSPPIILIMGMMASMLWWPDRLCEELAACQRYVIRYDQRDTGLSTHYPQGAPGYSSGDLAHDVIAILGGYGLETAHVVGMSMGGFVAQEVALRHSRYVRTLTLISTSPLAVEGLPSSTKAYQEHSRAAETVDWSSSEAIAAFLLRDAAMLAGTRHPHDPDAASALIARDMDRAPSFASATNHFALVGEEGPARLRVADIRQPVLAIHGTADPLFPVEHGEAFTKVVQNGRLHRIEGGGHEIHERDIDEIVRAIVDHTA</sequence>
<dbReference type="Proteomes" id="UP000186228">
    <property type="component" value="Unassembled WGS sequence"/>
</dbReference>
<evidence type="ECO:0000313" key="3">
    <source>
        <dbReference type="Proteomes" id="UP000186228"/>
    </source>
</evidence>
<evidence type="ECO:0000259" key="1">
    <source>
        <dbReference type="Pfam" id="PF00561"/>
    </source>
</evidence>
<dbReference type="GO" id="GO:0004806">
    <property type="term" value="F:triacylglycerol lipase activity"/>
    <property type="evidence" value="ECO:0007669"/>
    <property type="project" value="TreeGrafter"/>
</dbReference>
<dbReference type="RefSeq" id="WP_075851932.1">
    <property type="nucleotide sequence ID" value="NZ_FMAC01000001.1"/>
</dbReference>